<reference evidence="11" key="1">
    <citation type="submission" date="2023-05" db="EMBL/GenBank/DDBJ databases">
        <authorList>
            <person name="Stuckert A."/>
        </authorList>
    </citation>
    <scope>NUCLEOTIDE SEQUENCE</scope>
</reference>
<dbReference type="SUPFAM" id="SSF81321">
    <property type="entry name" value="Family A G protein-coupled receptor-like"/>
    <property type="match status" value="1"/>
</dbReference>
<dbReference type="Gene3D" id="1.20.1070.10">
    <property type="entry name" value="Rhodopsin 7-helix transmembrane proteins"/>
    <property type="match status" value="1"/>
</dbReference>
<evidence type="ECO:0000256" key="4">
    <source>
        <dbReference type="ARBA" id="ARBA00022692"/>
    </source>
</evidence>
<feature type="transmembrane region" description="Helical" evidence="9">
    <location>
        <begin position="22"/>
        <end position="48"/>
    </location>
</feature>
<gene>
    <name evidence="11" type="ORF">SPARVUS_LOCUS15246679</name>
</gene>
<feature type="transmembrane region" description="Helical" evidence="9">
    <location>
        <begin position="99"/>
        <end position="121"/>
    </location>
</feature>
<evidence type="ECO:0000256" key="9">
    <source>
        <dbReference type="SAM" id="Phobius"/>
    </source>
</evidence>
<evidence type="ECO:0000256" key="3">
    <source>
        <dbReference type="ARBA" id="ARBA00022606"/>
    </source>
</evidence>
<name>A0ABN9H4C9_9NEOB</name>
<dbReference type="PRINTS" id="PR00245">
    <property type="entry name" value="OLFACTORYR"/>
</dbReference>
<proteinExistence type="predicted"/>
<comment type="caution">
    <text evidence="11">The sequence shown here is derived from an EMBL/GenBank/DDBJ whole genome shotgun (WGS) entry which is preliminary data.</text>
</comment>
<dbReference type="InterPro" id="IPR017452">
    <property type="entry name" value="GPCR_Rhodpsn_7TM"/>
</dbReference>
<keyword evidence="6 9" id="KW-1133">Transmembrane helix</keyword>
<keyword evidence="8" id="KW-0807">Transducer</keyword>
<comment type="subcellular location">
    <subcellularLocation>
        <location evidence="1">Cell membrane</location>
        <topology evidence="1">Multi-pass membrane protein</topology>
    </subcellularLocation>
</comment>
<keyword evidence="7 9" id="KW-0472">Membrane</keyword>
<dbReference type="PANTHER" id="PTHR26453">
    <property type="entry name" value="OLFACTORY RECEPTOR"/>
    <property type="match status" value="1"/>
</dbReference>
<protein>
    <recommendedName>
        <fullName evidence="10">G-protein coupled receptors family 1 profile domain-containing protein</fullName>
    </recommendedName>
</protein>
<dbReference type="Proteomes" id="UP001162483">
    <property type="component" value="Unassembled WGS sequence"/>
</dbReference>
<evidence type="ECO:0000256" key="2">
    <source>
        <dbReference type="ARBA" id="ARBA00022475"/>
    </source>
</evidence>
<dbReference type="PROSITE" id="PS50262">
    <property type="entry name" value="G_PROTEIN_RECEP_F1_2"/>
    <property type="match status" value="1"/>
</dbReference>
<keyword evidence="4 9" id="KW-0812">Transmembrane</keyword>
<dbReference type="PROSITE" id="PS00237">
    <property type="entry name" value="G_PROTEIN_RECEP_F1_1"/>
    <property type="match status" value="1"/>
</dbReference>
<evidence type="ECO:0000256" key="6">
    <source>
        <dbReference type="ARBA" id="ARBA00022989"/>
    </source>
</evidence>
<evidence type="ECO:0000259" key="10">
    <source>
        <dbReference type="PROSITE" id="PS50262"/>
    </source>
</evidence>
<dbReference type="InterPro" id="IPR000276">
    <property type="entry name" value="GPCR_Rhodpsn"/>
</dbReference>
<dbReference type="InterPro" id="IPR000725">
    <property type="entry name" value="Olfact_rcpt"/>
</dbReference>
<dbReference type="EMBL" id="CATNWA010019888">
    <property type="protein sequence ID" value="CAI9615546.1"/>
    <property type="molecule type" value="Genomic_DNA"/>
</dbReference>
<dbReference type="Pfam" id="PF13853">
    <property type="entry name" value="7tm_4"/>
    <property type="match status" value="1"/>
</dbReference>
<keyword evidence="5" id="KW-0552">Olfaction</keyword>
<evidence type="ECO:0000313" key="12">
    <source>
        <dbReference type="Proteomes" id="UP001162483"/>
    </source>
</evidence>
<keyword evidence="3" id="KW-0716">Sensory transduction</keyword>
<feature type="transmembrane region" description="Helical" evidence="9">
    <location>
        <begin position="60"/>
        <end position="79"/>
    </location>
</feature>
<evidence type="ECO:0000256" key="1">
    <source>
        <dbReference type="ARBA" id="ARBA00004651"/>
    </source>
</evidence>
<organism evidence="11 12">
    <name type="scientific">Staurois parvus</name>
    <dbReference type="NCBI Taxonomy" id="386267"/>
    <lineage>
        <taxon>Eukaryota</taxon>
        <taxon>Metazoa</taxon>
        <taxon>Chordata</taxon>
        <taxon>Craniata</taxon>
        <taxon>Vertebrata</taxon>
        <taxon>Euteleostomi</taxon>
        <taxon>Amphibia</taxon>
        <taxon>Batrachia</taxon>
        <taxon>Anura</taxon>
        <taxon>Neobatrachia</taxon>
        <taxon>Ranoidea</taxon>
        <taxon>Ranidae</taxon>
        <taxon>Staurois</taxon>
    </lineage>
</organism>
<feature type="domain" description="G-protein coupled receptors family 1 profile" evidence="10">
    <location>
        <begin position="42"/>
        <end position="198"/>
    </location>
</feature>
<evidence type="ECO:0000313" key="11">
    <source>
        <dbReference type="EMBL" id="CAI9615546.1"/>
    </source>
</evidence>
<evidence type="ECO:0000256" key="8">
    <source>
        <dbReference type="ARBA" id="ARBA00023224"/>
    </source>
</evidence>
<accession>A0ABN9H4C9</accession>
<feature type="transmembrane region" description="Helical" evidence="9">
    <location>
        <begin position="141"/>
        <end position="165"/>
    </location>
</feature>
<sequence>MYTQNQSTVTEFILLGLSSDPFIQILLFHIFLVAYIHHILTGNFLLILAVKTDKRLHTSMYIFLSSLSLLDIWYTSAIVPKMLVNFLSTKKSISFTGCAFQFCVSLTLGETECLLLAFMAYDRYVAICIPLHYNMIMNTTVSFRIVSISWVTGGVLSSIGTYITFSLVFCGPNTINHFFCELPLLLRLSCSDISVMTS</sequence>
<keyword evidence="2" id="KW-1003">Cell membrane</keyword>
<keyword evidence="12" id="KW-1185">Reference proteome</keyword>
<evidence type="ECO:0000256" key="7">
    <source>
        <dbReference type="ARBA" id="ARBA00023136"/>
    </source>
</evidence>
<evidence type="ECO:0000256" key="5">
    <source>
        <dbReference type="ARBA" id="ARBA00022725"/>
    </source>
</evidence>